<accession>A0A1S7LKI0</accession>
<evidence type="ECO:0000256" key="4">
    <source>
        <dbReference type="ARBA" id="ARBA00022840"/>
    </source>
</evidence>
<dbReference type="GO" id="GO:0015808">
    <property type="term" value="P:L-alanine transport"/>
    <property type="evidence" value="ECO:0007669"/>
    <property type="project" value="TreeGrafter"/>
</dbReference>
<dbReference type="Pfam" id="PF00005">
    <property type="entry name" value="ABC_tran"/>
    <property type="match status" value="1"/>
</dbReference>
<evidence type="ECO:0000259" key="6">
    <source>
        <dbReference type="PROSITE" id="PS50893"/>
    </source>
</evidence>
<dbReference type="Gene3D" id="3.40.50.300">
    <property type="entry name" value="P-loop containing nucleotide triphosphate hydrolases"/>
    <property type="match status" value="1"/>
</dbReference>
<organism evidence="7">
    <name type="scientific">Magnetococcus massalia (strain MO-1)</name>
    <dbReference type="NCBI Taxonomy" id="451514"/>
    <lineage>
        <taxon>Bacteria</taxon>
        <taxon>Pseudomonadati</taxon>
        <taxon>Pseudomonadota</taxon>
        <taxon>Magnetococcia</taxon>
        <taxon>Magnetococcales</taxon>
        <taxon>Magnetococcaceae</taxon>
        <taxon>Magnetococcus</taxon>
    </lineage>
</organism>
<dbReference type="EMBL" id="LO017727">
    <property type="protein sequence ID" value="CRH07128.1"/>
    <property type="molecule type" value="Genomic_DNA"/>
</dbReference>
<keyword evidence="4 7" id="KW-0067">ATP-binding</keyword>
<dbReference type="GO" id="GO:0005524">
    <property type="term" value="F:ATP binding"/>
    <property type="evidence" value="ECO:0007669"/>
    <property type="project" value="UniProtKB-KW"/>
</dbReference>
<dbReference type="GO" id="GO:0016887">
    <property type="term" value="F:ATP hydrolysis activity"/>
    <property type="evidence" value="ECO:0007669"/>
    <property type="project" value="InterPro"/>
</dbReference>
<dbReference type="InterPro" id="IPR027417">
    <property type="entry name" value="P-loop_NTPase"/>
</dbReference>
<dbReference type="GO" id="GO:1903806">
    <property type="term" value="P:L-isoleucine import across plasma membrane"/>
    <property type="evidence" value="ECO:0007669"/>
    <property type="project" value="TreeGrafter"/>
</dbReference>
<dbReference type="GO" id="GO:0015188">
    <property type="term" value="F:L-isoleucine transmembrane transporter activity"/>
    <property type="evidence" value="ECO:0007669"/>
    <property type="project" value="TreeGrafter"/>
</dbReference>
<name>A0A1S7LKI0_MAGMO</name>
<dbReference type="SMART" id="SM00382">
    <property type="entry name" value="AAA"/>
    <property type="match status" value="1"/>
</dbReference>
<dbReference type="InterPro" id="IPR032823">
    <property type="entry name" value="BCA_ABC_TP_C"/>
</dbReference>
<dbReference type="Pfam" id="PF12399">
    <property type="entry name" value="BCA_ABC_TP_C"/>
    <property type="match status" value="1"/>
</dbReference>
<dbReference type="GO" id="GO:0005886">
    <property type="term" value="C:plasma membrane"/>
    <property type="evidence" value="ECO:0007669"/>
    <property type="project" value="TreeGrafter"/>
</dbReference>
<evidence type="ECO:0000256" key="2">
    <source>
        <dbReference type="ARBA" id="ARBA00022448"/>
    </source>
</evidence>
<dbReference type="InterPro" id="IPR051120">
    <property type="entry name" value="ABC_AA/LPS_Transport"/>
</dbReference>
<dbReference type="PANTHER" id="PTHR45772:SF11">
    <property type="entry name" value="HIGH-AFFINITY BRANCHED-CHAIN AMINO ACID TRANSPORT ATP-BINDING PROTEIN LIVG"/>
    <property type="match status" value="1"/>
</dbReference>
<dbReference type="AlphaFoldDB" id="A0A1S7LKI0"/>
<proteinExistence type="inferred from homology"/>
<keyword evidence="5" id="KW-0029">Amino-acid transport</keyword>
<sequence>MSLLQVESLTMRFGGLLALSDVSFEVEPGSITALIGPNGAGKTTLFNCVTGFYKATEGQLLLNRSDGSHDLSHELRHDLREMLGRSFHLADLASPRSFGSKLYYKAFGGSHRVARAGVARTFQNIRLFREMTALENLLVAQHGLVNRNLISGILKTSAYRTSEQQALAKAMHWLTELGIAEDANQLAGSLPYGNQRRLEIARALCIDPVLICLDEPAAGLNPNETKALSEVIEALRSRHGITVLLIEHDMGLVMEISDHVVVLDHGEVIARGTPGEVQENPRVLEAYLGVEEDE</sequence>
<gene>
    <name evidence="7" type="primary">livG</name>
    <name evidence="7" type="ORF">MAGMO_2982</name>
</gene>
<dbReference type="SUPFAM" id="SSF52540">
    <property type="entry name" value="P-loop containing nucleoside triphosphate hydrolases"/>
    <property type="match status" value="1"/>
</dbReference>
<dbReference type="GO" id="GO:0042941">
    <property type="term" value="P:D-alanine transmembrane transport"/>
    <property type="evidence" value="ECO:0007669"/>
    <property type="project" value="TreeGrafter"/>
</dbReference>
<evidence type="ECO:0000256" key="5">
    <source>
        <dbReference type="ARBA" id="ARBA00022970"/>
    </source>
</evidence>
<evidence type="ECO:0000313" key="7">
    <source>
        <dbReference type="EMBL" id="CRH07128.1"/>
    </source>
</evidence>
<dbReference type="InterPro" id="IPR003593">
    <property type="entry name" value="AAA+_ATPase"/>
</dbReference>
<dbReference type="GO" id="GO:0005304">
    <property type="term" value="F:L-valine transmembrane transporter activity"/>
    <property type="evidence" value="ECO:0007669"/>
    <property type="project" value="TreeGrafter"/>
</dbReference>
<reference evidence="7" key="1">
    <citation type="submission" date="2015-04" db="EMBL/GenBank/DDBJ databases">
        <authorList>
            <person name="Syromyatnikov M.Y."/>
            <person name="Popov V.N."/>
        </authorList>
    </citation>
    <scope>NUCLEOTIDE SEQUENCE</scope>
    <source>
        <strain evidence="7">MO-1</strain>
    </source>
</reference>
<feature type="domain" description="ABC transporter" evidence="6">
    <location>
        <begin position="4"/>
        <end position="290"/>
    </location>
</feature>
<comment type="similarity">
    <text evidence="1">Belongs to the ABC transporter superfamily.</text>
</comment>
<dbReference type="GO" id="GO:1903805">
    <property type="term" value="P:L-valine import across plasma membrane"/>
    <property type="evidence" value="ECO:0007669"/>
    <property type="project" value="TreeGrafter"/>
</dbReference>
<dbReference type="GO" id="GO:0015192">
    <property type="term" value="F:L-phenylalanine transmembrane transporter activity"/>
    <property type="evidence" value="ECO:0007669"/>
    <property type="project" value="TreeGrafter"/>
</dbReference>
<dbReference type="PANTHER" id="PTHR45772">
    <property type="entry name" value="CONSERVED COMPONENT OF ABC TRANSPORTER FOR NATURAL AMINO ACIDS-RELATED"/>
    <property type="match status" value="1"/>
</dbReference>
<dbReference type="PROSITE" id="PS50893">
    <property type="entry name" value="ABC_TRANSPORTER_2"/>
    <property type="match status" value="1"/>
</dbReference>
<protein>
    <submittedName>
        <fullName evidence="7">High-affinity branched-chain amino acid ABC transporter (ATP-binding protein)</fullName>
    </submittedName>
</protein>
<keyword evidence="3" id="KW-0547">Nucleotide-binding</keyword>
<evidence type="ECO:0000256" key="3">
    <source>
        <dbReference type="ARBA" id="ARBA00022741"/>
    </source>
</evidence>
<evidence type="ECO:0000256" key="1">
    <source>
        <dbReference type="ARBA" id="ARBA00005417"/>
    </source>
</evidence>
<dbReference type="CDD" id="cd03219">
    <property type="entry name" value="ABC_Mj1267_LivG_branched"/>
    <property type="match status" value="1"/>
</dbReference>
<keyword evidence="2" id="KW-0813">Transport</keyword>
<dbReference type="InterPro" id="IPR003439">
    <property type="entry name" value="ABC_transporter-like_ATP-bd"/>
</dbReference>